<feature type="transmembrane region" description="Helical" evidence="9">
    <location>
        <begin position="98"/>
        <end position="118"/>
    </location>
</feature>
<comment type="caution">
    <text evidence="11">The sequence shown here is derived from an EMBL/GenBank/DDBJ whole genome shotgun (WGS) entry which is preliminary data.</text>
</comment>
<dbReference type="InterPro" id="IPR055348">
    <property type="entry name" value="DctQ"/>
</dbReference>
<evidence type="ECO:0000256" key="9">
    <source>
        <dbReference type="RuleBase" id="RU369079"/>
    </source>
</evidence>
<dbReference type="Pfam" id="PF04290">
    <property type="entry name" value="DctQ"/>
    <property type="match status" value="1"/>
</dbReference>
<dbReference type="GO" id="GO:0015740">
    <property type="term" value="P:C4-dicarboxylate transport"/>
    <property type="evidence" value="ECO:0007669"/>
    <property type="project" value="TreeGrafter"/>
</dbReference>
<keyword evidence="7 9" id="KW-0472">Membrane</keyword>
<reference evidence="11" key="2">
    <citation type="submission" date="2020-09" db="EMBL/GenBank/DDBJ databases">
        <authorList>
            <person name="Sun Q."/>
            <person name="Zhou Y."/>
        </authorList>
    </citation>
    <scope>NUCLEOTIDE SEQUENCE</scope>
    <source>
        <strain evidence="11">CGMCC 1.12214</strain>
    </source>
</reference>
<feature type="transmembrane region" description="Helical" evidence="9">
    <location>
        <begin position="63"/>
        <end position="86"/>
    </location>
</feature>
<comment type="function">
    <text evidence="9">Part of the tripartite ATP-independent periplasmic (TRAP) transport system.</text>
</comment>
<evidence type="ECO:0000313" key="12">
    <source>
        <dbReference type="Proteomes" id="UP000603912"/>
    </source>
</evidence>
<protein>
    <recommendedName>
        <fullName evidence="9">TRAP transporter small permease protein</fullName>
    </recommendedName>
</protein>
<evidence type="ECO:0000256" key="1">
    <source>
        <dbReference type="ARBA" id="ARBA00004429"/>
    </source>
</evidence>
<dbReference type="GO" id="GO:0005886">
    <property type="term" value="C:plasma membrane"/>
    <property type="evidence" value="ECO:0007669"/>
    <property type="project" value="UniProtKB-SubCell"/>
</dbReference>
<organism evidence="11 12">
    <name type="scientific">Alsobacter metallidurans</name>
    <dbReference type="NCBI Taxonomy" id="340221"/>
    <lineage>
        <taxon>Bacteria</taxon>
        <taxon>Pseudomonadati</taxon>
        <taxon>Pseudomonadota</taxon>
        <taxon>Alphaproteobacteria</taxon>
        <taxon>Hyphomicrobiales</taxon>
        <taxon>Alsobacteraceae</taxon>
        <taxon>Alsobacter</taxon>
    </lineage>
</organism>
<reference evidence="11" key="1">
    <citation type="journal article" date="2014" name="Int. J. Syst. Evol. Microbiol.">
        <title>Complete genome sequence of Corynebacterium casei LMG S-19264T (=DSM 44701T), isolated from a smear-ripened cheese.</title>
        <authorList>
            <consortium name="US DOE Joint Genome Institute (JGI-PGF)"/>
            <person name="Walter F."/>
            <person name="Albersmeier A."/>
            <person name="Kalinowski J."/>
            <person name="Ruckert C."/>
        </authorList>
    </citation>
    <scope>NUCLEOTIDE SEQUENCE</scope>
    <source>
        <strain evidence="11">CGMCC 1.12214</strain>
    </source>
</reference>
<comment type="subcellular location">
    <subcellularLocation>
        <location evidence="1 9">Cell inner membrane</location>
        <topology evidence="1 9">Multi-pass membrane protein</topology>
    </subcellularLocation>
</comment>
<evidence type="ECO:0000256" key="4">
    <source>
        <dbReference type="ARBA" id="ARBA00022519"/>
    </source>
</evidence>
<keyword evidence="2 9" id="KW-0813">Transport</keyword>
<evidence type="ECO:0000256" key="6">
    <source>
        <dbReference type="ARBA" id="ARBA00022989"/>
    </source>
</evidence>
<evidence type="ECO:0000256" key="5">
    <source>
        <dbReference type="ARBA" id="ARBA00022692"/>
    </source>
</evidence>
<dbReference type="PANTHER" id="PTHR35011">
    <property type="entry name" value="2,3-DIKETO-L-GULONATE TRAP TRANSPORTER SMALL PERMEASE PROTEIN YIAM"/>
    <property type="match status" value="1"/>
</dbReference>
<dbReference type="PANTHER" id="PTHR35011:SF11">
    <property type="entry name" value="TRAP TRANSPORTER SMALL PERMEASE PROTEIN"/>
    <property type="match status" value="1"/>
</dbReference>
<accession>A0A917MLU3</accession>
<dbReference type="RefSeq" id="WP_188519948.1">
    <property type="nucleotide sequence ID" value="NZ_BMES01000003.1"/>
</dbReference>
<comment type="subunit">
    <text evidence="9">The complex comprises the extracytoplasmic solute receptor protein and the two transmembrane proteins.</text>
</comment>
<dbReference type="Proteomes" id="UP000603912">
    <property type="component" value="Unassembled WGS sequence"/>
</dbReference>
<evidence type="ECO:0000256" key="8">
    <source>
        <dbReference type="ARBA" id="ARBA00038436"/>
    </source>
</evidence>
<evidence type="ECO:0000256" key="2">
    <source>
        <dbReference type="ARBA" id="ARBA00022448"/>
    </source>
</evidence>
<feature type="domain" description="Tripartite ATP-independent periplasmic transporters DctQ component" evidence="10">
    <location>
        <begin position="35"/>
        <end position="160"/>
    </location>
</feature>
<evidence type="ECO:0000259" key="10">
    <source>
        <dbReference type="Pfam" id="PF04290"/>
    </source>
</evidence>
<keyword evidence="3" id="KW-1003">Cell membrane</keyword>
<sequence>MTRARHPAVATLLAVENVVTQAGLWLGCAALSAAACVGLFQVLTRFVLGEPATWSEPLIRVLLIWMAYLGLASAVRAGSLVSVDLLYRLVSGPQRRALEAAIAVATMGLLAILAWYGVDLTSRVRFQNLAGLEIPVSFAYAAVPAGAMVAMLAVVAHFFDPKREELETAV</sequence>
<feature type="transmembrane region" description="Helical" evidence="9">
    <location>
        <begin position="22"/>
        <end position="43"/>
    </location>
</feature>
<gene>
    <name evidence="11" type="ORF">GCM10007036_43870</name>
</gene>
<dbReference type="PROSITE" id="PS51257">
    <property type="entry name" value="PROKAR_LIPOPROTEIN"/>
    <property type="match status" value="1"/>
</dbReference>
<dbReference type="GO" id="GO:0022857">
    <property type="term" value="F:transmembrane transporter activity"/>
    <property type="evidence" value="ECO:0007669"/>
    <property type="project" value="UniProtKB-UniRule"/>
</dbReference>
<dbReference type="InterPro" id="IPR007387">
    <property type="entry name" value="TRAP_DctQ"/>
</dbReference>
<evidence type="ECO:0000313" key="11">
    <source>
        <dbReference type="EMBL" id="GGH32181.1"/>
    </source>
</evidence>
<keyword evidence="12" id="KW-1185">Reference proteome</keyword>
<feature type="transmembrane region" description="Helical" evidence="9">
    <location>
        <begin position="138"/>
        <end position="159"/>
    </location>
</feature>
<comment type="similarity">
    <text evidence="8 9">Belongs to the TRAP transporter small permease family.</text>
</comment>
<evidence type="ECO:0000256" key="7">
    <source>
        <dbReference type="ARBA" id="ARBA00023136"/>
    </source>
</evidence>
<dbReference type="AlphaFoldDB" id="A0A917MLU3"/>
<keyword evidence="4 9" id="KW-0997">Cell inner membrane</keyword>
<evidence type="ECO:0000256" key="3">
    <source>
        <dbReference type="ARBA" id="ARBA00022475"/>
    </source>
</evidence>
<proteinExistence type="inferred from homology"/>
<name>A0A917MLU3_9HYPH</name>
<keyword evidence="6 9" id="KW-1133">Transmembrane helix</keyword>
<dbReference type="EMBL" id="BMES01000003">
    <property type="protein sequence ID" value="GGH32181.1"/>
    <property type="molecule type" value="Genomic_DNA"/>
</dbReference>
<keyword evidence="5 9" id="KW-0812">Transmembrane</keyword>